<feature type="site" description="Important for catalytic activity" evidence="5">
    <location>
        <position position="248"/>
    </location>
</feature>
<reference evidence="7 8" key="1">
    <citation type="submission" date="2011-01" db="EMBL/GenBank/DDBJ databases">
        <authorList>
            <person name="Muzny D."/>
            <person name="Qin X."/>
            <person name="Deng J."/>
            <person name="Jiang H."/>
            <person name="Liu Y."/>
            <person name="Qu J."/>
            <person name="Song X.-Z."/>
            <person name="Zhang L."/>
            <person name="Thornton R."/>
            <person name="Coyle M."/>
            <person name="Francisco L."/>
            <person name="Jackson L."/>
            <person name="Javaid M."/>
            <person name="Korchina V."/>
            <person name="Kovar C."/>
            <person name="Mata R."/>
            <person name="Mathew T."/>
            <person name="Ngo R."/>
            <person name="Nguyen L."/>
            <person name="Nguyen N."/>
            <person name="Okwuonu G."/>
            <person name="Ongeri F."/>
            <person name="Pham C."/>
            <person name="Simmons D."/>
            <person name="Wilczek-Boney K."/>
            <person name="Hale W."/>
            <person name="Jakkamsetti A."/>
            <person name="Pham P."/>
            <person name="Ruth R."/>
            <person name="San Lucas F."/>
            <person name="Warren J."/>
            <person name="Zhang J."/>
            <person name="Zhao Z."/>
            <person name="Zhou C."/>
            <person name="Zhu D."/>
            <person name="Lee S."/>
            <person name="Bess C."/>
            <person name="Blankenburg K."/>
            <person name="Forbes L."/>
            <person name="Fu Q."/>
            <person name="Gubbala S."/>
            <person name="Hirani K."/>
            <person name="Jayaseelan J.C."/>
            <person name="Lara F."/>
            <person name="Munidasa M."/>
            <person name="Palculict T."/>
            <person name="Patil S."/>
            <person name="Pu L.-L."/>
            <person name="Saada N."/>
            <person name="Tang L."/>
            <person name="Weissenberger G."/>
            <person name="Zhu Y."/>
            <person name="Hemphill L."/>
            <person name="Shang Y."/>
            <person name="Youmans B."/>
            <person name="Ayvaz T."/>
            <person name="Ross M."/>
            <person name="Santibanez J."/>
            <person name="Aqrawi P."/>
            <person name="Gross S."/>
            <person name="Joshi V."/>
            <person name="Fowler G."/>
            <person name="Nazareth L."/>
            <person name="Reid J."/>
            <person name="Worley K."/>
            <person name="Petrosino J."/>
            <person name="Highlander S."/>
            <person name="Gibbs R."/>
        </authorList>
    </citation>
    <scope>NUCLEOTIDE SEQUENCE [LARGE SCALE GENOMIC DNA]</scope>
    <source>
        <strain evidence="7 8">ATCC 33394</strain>
    </source>
</reference>
<comment type="function">
    <text evidence="5">Catalyzes the hydrolytic deamination of adenine to hypoxanthine. Plays an important role in the purine salvage pathway and in nitrogen catabolism.</text>
</comment>
<evidence type="ECO:0000256" key="1">
    <source>
        <dbReference type="ARBA" id="ARBA00022723"/>
    </source>
</evidence>
<dbReference type="InterPro" id="IPR006330">
    <property type="entry name" value="Ado/ade_deaminase"/>
</dbReference>
<dbReference type="InterPro" id="IPR032466">
    <property type="entry name" value="Metal_Hydrolase"/>
</dbReference>
<evidence type="ECO:0000313" key="8">
    <source>
        <dbReference type="Proteomes" id="UP000004088"/>
    </source>
</evidence>
<feature type="binding site" evidence="5">
    <location>
        <position position="224"/>
    </location>
    <ligand>
        <name>Zn(2+)</name>
        <dbReference type="ChEBI" id="CHEBI:29105"/>
        <note>catalytic</note>
    </ligand>
</feature>
<evidence type="ECO:0000256" key="5">
    <source>
        <dbReference type="HAMAP-Rule" id="MF_01962"/>
    </source>
</evidence>
<dbReference type="InterPro" id="IPR001365">
    <property type="entry name" value="A_deaminase_dom"/>
</dbReference>
<dbReference type="GO" id="GO:0005829">
    <property type="term" value="C:cytosol"/>
    <property type="evidence" value="ECO:0007669"/>
    <property type="project" value="TreeGrafter"/>
</dbReference>
<evidence type="ECO:0000256" key="4">
    <source>
        <dbReference type="ARBA" id="ARBA00023080"/>
    </source>
</evidence>
<feature type="binding site" evidence="5">
    <location>
        <position position="306"/>
    </location>
    <ligand>
        <name>substrate</name>
    </ligand>
</feature>
<dbReference type="GO" id="GO:0006146">
    <property type="term" value="P:adenine catabolic process"/>
    <property type="evidence" value="ECO:0007669"/>
    <property type="project" value="UniProtKB-UniRule"/>
</dbReference>
<dbReference type="HOGENOM" id="CLU_039228_7_0_4"/>
<dbReference type="NCBIfam" id="TIGR01430">
    <property type="entry name" value="aden_deam"/>
    <property type="match status" value="1"/>
</dbReference>
<protein>
    <recommendedName>
        <fullName evidence="5">Adenine deaminase</fullName>
        <shortName evidence="5">ADE</shortName>
        <ecNumber evidence="5">3.5.4.2</ecNumber>
    </recommendedName>
    <alternativeName>
        <fullName evidence="5">Adenine aminohydrolase</fullName>
        <shortName evidence="5">AAH</shortName>
    </alternativeName>
</protein>
<dbReference type="Pfam" id="PF00962">
    <property type="entry name" value="A_deaminase"/>
    <property type="match status" value="1"/>
</dbReference>
<dbReference type="NCBIfam" id="NF006850">
    <property type="entry name" value="PRK09358.1-6"/>
    <property type="match status" value="1"/>
</dbReference>
<dbReference type="EC" id="3.5.4.2" evidence="5"/>
<name>F0EWV7_9NEIS</name>
<sequence length="363" mass="41077">MQAARFPYPFFILIAFNFTLLNKISQYAMTPIQAVSRLPKAELHLHIEGTFEPELMFQIAQRNHIAIPYQSVEEVRAAYQFHNLQSFLDIYYAGAAVLRHEQDFFDLTYAYLQKCREDNVVHSEIFFDPQTHTARGVAFDTVIGGIRRACDTARQEWGMSTALITCFLRHLSEEEAFATLAQALPFREHIIGVGLDSSEVGNPPSKFARVFAEARKHGFLTVAHAGEEGSPDYVHEALDLLHVSRIDHGVRAEEDEALMQRIIAEQMPLTVCPLSNLKLKVVDDLAQHNLHRLLQRGVLVTVNSDDPAYFGGYVNDNFTALQQTFALSTAEIAQLCKNSFQAAFLDNETRQKWCERIDAITAE</sequence>
<comment type="caution">
    <text evidence="7">The sequence shown here is derived from an EMBL/GenBank/DDBJ whole genome shotgun (WGS) entry which is preliminary data.</text>
</comment>
<comment type="catalytic activity">
    <reaction evidence="5">
        <text>adenine + H2O + H(+) = hypoxanthine + NH4(+)</text>
        <dbReference type="Rhea" id="RHEA:23688"/>
        <dbReference type="ChEBI" id="CHEBI:15377"/>
        <dbReference type="ChEBI" id="CHEBI:15378"/>
        <dbReference type="ChEBI" id="CHEBI:16708"/>
        <dbReference type="ChEBI" id="CHEBI:17368"/>
        <dbReference type="ChEBI" id="CHEBI:28938"/>
        <dbReference type="EC" id="3.5.4.2"/>
    </reaction>
</comment>
<feature type="active site" description="Proton donor" evidence="5">
    <location>
        <position position="227"/>
    </location>
</feature>
<evidence type="ECO:0000256" key="3">
    <source>
        <dbReference type="ARBA" id="ARBA00022833"/>
    </source>
</evidence>
<accession>F0EWV7</accession>
<keyword evidence="1 5" id="KW-0479">Metal-binding</keyword>
<keyword evidence="4 5" id="KW-0546">Nucleotide metabolism</keyword>
<gene>
    <name evidence="7" type="primary">add</name>
    <name evidence="7" type="ORF">HMPREF9098_0337</name>
</gene>
<comment type="cofactor">
    <cofactor evidence="5">
        <name>Zn(2+)</name>
        <dbReference type="ChEBI" id="CHEBI:29105"/>
    </cofactor>
    <text evidence="5">Binds 1 zinc ion per subunit.</text>
</comment>
<comment type="similarity">
    <text evidence="5">Belongs to the metallo-dependent hydrolases superfamily. Adenosine and AMP deaminases family. Adenine deaminase type 2 subfamily.</text>
</comment>
<dbReference type="CDD" id="cd01320">
    <property type="entry name" value="ADA"/>
    <property type="match status" value="1"/>
</dbReference>
<feature type="domain" description="Adenosine deaminase" evidence="6">
    <location>
        <begin position="39"/>
        <end position="359"/>
    </location>
</feature>
<proteinExistence type="inferred from homology"/>
<feature type="binding site" evidence="5">
    <location>
        <position position="44"/>
    </location>
    <ligand>
        <name>Zn(2+)</name>
        <dbReference type="ChEBI" id="CHEBI:29105"/>
        <note>catalytic</note>
    </ligand>
</feature>
<dbReference type="HAMAP" id="MF_01962">
    <property type="entry name" value="Adenine_deaminase"/>
    <property type="match status" value="1"/>
</dbReference>
<dbReference type="EMBL" id="AEWV01000006">
    <property type="protein sequence ID" value="EGC18188.1"/>
    <property type="molecule type" value="Genomic_DNA"/>
</dbReference>
<dbReference type="SUPFAM" id="SSF51556">
    <property type="entry name" value="Metallo-dependent hydrolases"/>
    <property type="match status" value="1"/>
</dbReference>
<dbReference type="FunFam" id="3.20.20.140:FF:000039">
    <property type="entry name" value="Adenine deaminase"/>
    <property type="match status" value="1"/>
</dbReference>
<dbReference type="GO" id="GO:0008270">
    <property type="term" value="F:zinc ion binding"/>
    <property type="evidence" value="ECO:0007669"/>
    <property type="project" value="UniProtKB-UniRule"/>
</dbReference>
<dbReference type="STRING" id="888741.HMPREF9098_0337"/>
<keyword evidence="3 5" id="KW-0862">Zinc</keyword>
<dbReference type="GO" id="GO:0000034">
    <property type="term" value="F:adenine deaminase activity"/>
    <property type="evidence" value="ECO:0007669"/>
    <property type="project" value="UniProtKB-UniRule"/>
</dbReference>
<dbReference type="GO" id="GO:0043103">
    <property type="term" value="P:hypoxanthine salvage"/>
    <property type="evidence" value="ECO:0007669"/>
    <property type="project" value="UniProtKB-UniRule"/>
</dbReference>
<dbReference type="AlphaFoldDB" id="F0EWV7"/>
<dbReference type="Proteomes" id="UP000004088">
    <property type="component" value="Unassembled WGS sequence"/>
</dbReference>
<evidence type="ECO:0000313" key="7">
    <source>
        <dbReference type="EMBL" id="EGC18188.1"/>
    </source>
</evidence>
<dbReference type="InterPro" id="IPR028892">
    <property type="entry name" value="ADE"/>
</dbReference>
<feature type="binding site" evidence="5">
    <location>
        <position position="46"/>
    </location>
    <ligand>
        <name>Zn(2+)</name>
        <dbReference type="ChEBI" id="CHEBI:29105"/>
        <note>catalytic</note>
    </ligand>
</feature>
<dbReference type="PANTHER" id="PTHR43114:SF6">
    <property type="entry name" value="ADENINE DEAMINASE"/>
    <property type="match status" value="1"/>
</dbReference>
<dbReference type="GO" id="GO:0009117">
    <property type="term" value="P:nucleotide metabolic process"/>
    <property type="evidence" value="ECO:0007669"/>
    <property type="project" value="UniProtKB-KW"/>
</dbReference>
<evidence type="ECO:0000256" key="2">
    <source>
        <dbReference type="ARBA" id="ARBA00022801"/>
    </source>
</evidence>
<dbReference type="PANTHER" id="PTHR43114">
    <property type="entry name" value="ADENINE DEAMINASE"/>
    <property type="match status" value="1"/>
</dbReference>
<organism evidence="7 8">
    <name type="scientific">Kingella denitrificans ATCC 33394</name>
    <dbReference type="NCBI Taxonomy" id="888741"/>
    <lineage>
        <taxon>Bacteria</taxon>
        <taxon>Pseudomonadati</taxon>
        <taxon>Pseudomonadota</taxon>
        <taxon>Betaproteobacteria</taxon>
        <taxon>Neisseriales</taxon>
        <taxon>Neisseriaceae</taxon>
        <taxon>Kingella</taxon>
    </lineage>
</organism>
<dbReference type="Gene3D" id="3.20.20.140">
    <property type="entry name" value="Metal-dependent hydrolases"/>
    <property type="match status" value="1"/>
</dbReference>
<keyword evidence="8" id="KW-1185">Reference proteome</keyword>
<keyword evidence="2 5" id="KW-0378">Hydrolase</keyword>
<feature type="binding site" evidence="5">
    <location>
        <position position="305"/>
    </location>
    <ligand>
        <name>Zn(2+)</name>
        <dbReference type="ChEBI" id="CHEBI:29105"/>
        <note>catalytic</note>
    </ligand>
</feature>
<evidence type="ECO:0000259" key="6">
    <source>
        <dbReference type="Pfam" id="PF00962"/>
    </source>
</evidence>